<evidence type="ECO:0000256" key="3">
    <source>
        <dbReference type="ARBA" id="ARBA00022777"/>
    </source>
</evidence>
<evidence type="ECO:0000259" key="10">
    <source>
        <dbReference type="SMART" id="SM00220"/>
    </source>
</evidence>
<keyword evidence="1" id="KW-0808">Transferase</keyword>
<dbReference type="GO" id="GO:0005524">
    <property type="term" value="F:ATP binding"/>
    <property type="evidence" value="ECO:0007669"/>
    <property type="project" value="UniProtKB-KW"/>
</dbReference>
<evidence type="ECO:0000256" key="8">
    <source>
        <dbReference type="ARBA" id="ARBA00049299"/>
    </source>
</evidence>
<dbReference type="EC" id="2.7.12.2" evidence="6"/>
<proteinExistence type="inferred from homology"/>
<dbReference type="AlphaFoldDB" id="A0A1R2ALW7"/>
<dbReference type="GO" id="GO:0004708">
    <property type="term" value="F:MAP kinase kinase activity"/>
    <property type="evidence" value="ECO:0007669"/>
    <property type="project" value="UniProtKB-EC"/>
</dbReference>
<evidence type="ECO:0000313" key="11">
    <source>
        <dbReference type="EMBL" id="OMJ65400.1"/>
    </source>
</evidence>
<dbReference type="InterPro" id="IPR011009">
    <property type="entry name" value="Kinase-like_dom_sf"/>
</dbReference>
<keyword evidence="4" id="KW-0067">ATP-binding</keyword>
<evidence type="ECO:0000256" key="7">
    <source>
        <dbReference type="ARBA" id="ARBA00049014"/>
    </source>
</evidence>
<comment type="catalytic activity">
    <reaction evidence="8">
        <text>L-threonyl-[protein] + ATP = O-phospho-L-threonyl-[protein] + ADP + H(+)</text>
        <dbReference type="Rhea" id="RHEA:46608"/>
        <dbReference type="Rhea" id="RHEA-COMP:11060"/>
        <dbReference type="Rhea" id="RHEA-COMP:11605"/>
        <dbReference type="ChEBI" id="CHEBI:15378"/>
        <dbReference type="ChEBI" id="CHEBI:30013"/>
        <dbReference type="ChEBI" id="CHEBI:30616"/>
        <dbReference type="ChEBI" id="CHEBI:61977"/>
        <dbReference type="ChEBI" id="CHEBI:456216"/>
        <dbReference type="EC" id="2.7.12.2"/>
    </reaction>
</comment>
<evidence type="ECO:0000256" key="5">
    <source>
        <dbReference type="ARBA" id="ARBA00038035"/>
    </source>
</evidence>
<evidence type="ECO:0000256" key="9">
    <source>
        <dbReference type="ARBA" id="ARBA00051693"/>
    </source>
</evidence>
<dbReference type="PANTHER" id="PTHR48013:SF9">
    <property type="entry name" value="DUAL SPECIFICITY MITOGEN-ACTIVATED PROTEIN KINASE KINASE 5"/>
    <property type="match status" value="1"/>
</dbReference>
<comment type="caution">
    <text evidence="11">The sequence shown here is derived from an EMBL/GenBank/DDBJ whole genome shotgun (WGS) entry which is preliminary data.</text>
</comment>
<dbReference type="SMART" id="SM00220">
    <property type="entry name" value="S_TKc"/>
    <property type="match status" value="1"/>
</dbReference>
<dbReference type="InterPro" id="IPR000719">
    <property type="entry name" value="Prot_kinase_dom"/>
</dbReference>
<dbReference type="SUPFAM" id="SSF56112">
    <property type="entry name" value="Protein kinase-like (PK-like)"/>
    <property type="match status" value="1"/>
</dbReference>
<accession>A0A1R2ALW7</accession>
<gene>
    <name evidence="11" type="ORF">SteCoe_38292</name>
</gene>
<evidence type="ECO:0000256" key="1">
    <source>
        <dbReference type="ARBA" id="ARBA00022679"/>
    </source>
</evidence>
<dbReference type="OrthoDB" id="4062651at2759"/>
<comment type="similarity">
    <text evidence="5">Belongs to the protein kinase superfamily. STE Ser/Thr protein kinase family. MAP kinase kinase subfamily.</text>
</comment>
<keyword evidence="2" id="KW-0547">Nucleotide-binding</keyword>
<evidence type="ECO:0000256" key="2">
    <source>
        <dbReference type="ARBA" id="ARBA00022741"/>
    </source>
</evidence>
<evidence type="ECO:0000313" key="12">
    <source>
        <dbReference type="Proteomes" id="UP000187209"/>
    </source>
</evidence>
<dbReference type="Gene3D" id="1.10.510.10">
    <property type="entry name" value="Transferase(Phosphotransferase) domain 1"/>
    <property type="match status" value="1"/>
</dbReference>
<comment type="catalytic activity">
    <reaction evidence="7">
        <text>L-seryl-[protein] + ATP = O-phospho-L-seryl-[protein] + ADP + H(+)</text>
        <dbReference type="Rhea" id="RHEA:17989"/>
        <dbReference type="Rhea" id="RHEA-COMP:9863"/>
        <dbReference type="Rhea" id="RHEA-COMP:11604"/>
        <dbReference type="ChEBI" id="CHEBI:15378"/>
        <dbReference type="ChEBI" id="CHEBI:29999"/>
        <dbReference type="ChEBI" id="CHEBI:30616"/>
        <dbReference type="ChEBI" id="CHEBI:83421"/>
        <dbReference type="ChEBI" id="CHEBI:456216"/>
        <dbReference type="EC" id="2.7.12.2"/>
    </reaction>
</comment>
<name>A0A1R2ALW7_9CILI</name>
<sequence>MKEEEESKFTVPLGKVMISSRLPKAFSQPKHLTNKKLQEHHQELSAANEFKNVKKLLSPLKQSSSKHSAFNKAINKLAFFPKLLNNTPHNSIQSDMLVQSLVRLDEMITISILKSSCRSGIVKKSLHGPSLNLYASKEVPVSTFVIRQKLLEIIKSWQNNQKSSQHWIEVNSSFWNSPEGCVTIVMEYMPGDSLLRLCESIGAIPEKVLRETTRKILIGLSVHHKKIGPHGGIDLSQIMFSRTGKAKLGLGLTSRLNLKDEGNKKTFSTAEDVFDLGATLLAASLGGSEWANECLNLEGECCLLHSALICTEIPYLSRFSRGYCEFLCAATRYNEEKRAKISDLTQYEWLKNDEFAGADVGIKDLLGMSVSNNARENILNVERQLNMISESLKVIFAGYSETKQYNSENLKELALEFGVNVDFLQEKLKTVMKKD</sequence>
<dbReference type="PANTHER" id="PTHR48013">
    <property type="entry name" value="DUAL SPECIFICITY MITOGEN-ACTIVATED PROTEIN KINASE KINASE 5-RELATED"/>
    <property type="match status" value="1"/>
</dbReference>
<feature type="domain" description="Protein kinase" evidence="10">
    <location>
        <begin position="119"/>
        <end position="350"/>
    </location>
</feature>
<evidence type="ECO:0000256" key="4">
    <source>
        <dbReference type="ARBA" id="ARBA00022840"/>
    </source>
</evidence>
<dbReference type="Proteomes" id="UP000187209">
    <property type="component" value="Unassembled WGS sequence"/>
</dbReference>
<keyword evidence="3" id="KW-0418">Kinase</keyword>
<dbReference type="EMBL" id="MPUH01002165">
    <property type="protein sequence ID" value="OMJ65400.1"/>
    <property type="molecule type" value="Genomic_DNA"/>
</dbReference>
<organism evidence="11 12">
    <name type="scientific">Stentor coeruleus</name>
    <dbReference type="NCBI Taxonomy" id="5963"/>
    <lineage>
        <taxon>Eukaryota</taxon>
        <taxon>Sar</taxon>
        <taxon>Alveolata</taxon>
        <taxon>Ciliophora</taxon>
        <taxon>Postciliodesmatophora</taxon>
        <taxon>Heterotrichea</taxon>
        <taxon>Heterotrichida</taxon>
        <taxon>Stentoridae</taxon>
        <taxon>Stentor</taxon>
    </lineage>
</organism>
<keyword evidence="12" id="KW-1185">Reference proteome</keyword>
<evidence type="ECO:0000256" key="6">
    <source>
        <dbReference type="ARBA" id="ARBA00038999"/>
    </source>
</evidence>
<protein>
    <recommendedName>
        <fullName evidence="6">mitogen-activated protein kinase kinase</fullName>
        <ecNumber evidence="6">2.7.12.2</ecNumber>
    </recommendedName>
</protein>
<comment type="catalytic activity">
    <reaction evidence="9">
        <text>L-tyrosyl-[protein] + ATP = O-phospho-L-tyrosyl-[protein] + ADP + H(+)</text>
        <dbReference type="Rhea" id="RHEA:10596"/>
        <dbReference type="Rhea" id="RHEA-COMP:10136"/>
        <dbReference type="Rhea" id="RHEA-COMP:20101"/>
        <dbReference type="ChEBI" id="CHEBI:15378"/>
        <dbReference type="ChEBI" id="CHEBI:30616"/>
        <dbReference type="ChEBI" id="CHEBI:46858"/>
        <dbReference type="ChEBI" id="CHEBI:61978"/>
        <dbReference type="ChEBI" id="CHEBI:456216"/>
        <dbReference type="EC" id="2.7.12.2"/>
    </reaction>
</comment>
<reference evidence="11 12" key="1">
    <citation type="submission" date="2016-11" db="EMBL/GenBank/DDBJ databases">
        <title>The macronuclear genome of Stentor coeruleus: a giant cell with tiny introns.</title>
        <authorList>
            <person name="Slabodnick M."/>
            <person name="Ruby J.G."/>
            <person name="Reiff S.B."/>
            <person name="Swart E.C."/>
            <person name="Gosai S."/>
            <person name="Prabakaran S."/>
            <person name="Witkowska E."/>
            <person name="Larue G.E."/>
            <person name="Fisher S."/>
            <person name="Freeman R.M."/>
            <person name="Gunawardena J."/>
            <person name="Chu W."/>
            <person name="Stover N.A."/>
            <person name="Gregory B.D."/>
            <person name="Nowacki M."/>
            <person name="Derisi J."/>
            <person name="Roy S.W."/>
            <person name="Marshall W.F."/>
            <person name="Sood P."/>
        </authorList>
    </citation>
    <scope>NUCLEOTIDE SEQUENCE [LARGE SCALE GENOMIC DNA]</scope>
    <source>
        <strain evidence="11">WM001</strain>
    </source>
</reference>